<feature type="region of interest" description="Disordered" evidence="1">
    <location>
        <begin position="130"/>
        <end position="151"/>
    </location>
</feature>
<dbReference type="GeneID" id="300405073"/>
<accession>A0A5E4W7Q6</accession>
<evidence type="ECO:0000256" key="1">
    <source>
        <dbReference type="SAM" id="MobiDB-lite"/>
    </source>
</evidence>
<dbReference type="RefSeq" id="WP_150680263.1">
    <property type="nucleotide sequence ID" value="NZ_CABPSK010000002.1"/>
</dbReference>
<name>A0A5E4W7Q6_9BURK</name>
<dbReference type="AlphaFoldDB" id="A0A5E4W7Q6"/>
<proteinExistence type="predicted"/>
<keyword evidence="3" id="KW-1185">Reference proteome</keyword>
<evidence type="ECO:0000313" key="2">
    <source>
        <dbReference type="EMBL" id="VVE19125.1"/>
    </source>
</evidence>
<dbReference type="EMBL" id="CABPSK010000002">
    <property type="protein sequence ID" value="VVE19125.1"/>
    <property type="molecule type" value="Genomic_DNA"/>
</dbReference>
<reference evidence="2 3" key="1">
    <citation type="submission" date="2019-08" db="EMBL/GenBank/DDBJ databases">
        <authorList>
            <person name="Peeters C."/>
        </authorList>
    </citation>
    <scope>NUCLEOTIDE SEQUENCE [LARGE SCALE GENOMIC DNA]</scope>
    <source>
        <strain evidence="2 3">LMG 31114</strain>
    </source>
</reference>
<dbReference type="Proteomes" id="UP000366945">
    <property type="component" value="Unassembled WGS sequence"/>
</dbReference>
<gene>
    <name evidence="2" type="ORF">PPN31114_03057</name>
</gene>
<organism evidence="2 3">
    <name type="scientific">Pandoraea pneumonica</name>
    <dbReference type="NCBI Taxonomy" id="2508299"/>
    <lineage>
        <taxon>Bacteria</taxon>
        <taxon>Pseudomonadati</taxon>
        <taxon>Pseudomonadota</taxon>
        <taxon>Betaproteobacteria</taxon>
        <taxon>Burkholderiales</taxon>
        <taxon>Burkholderiaceae</taxon>
        <taxon>Pandoraea</taxon>
    </lineage>
</organism>
<sequence length="151" mass="16386">MRLPFALAALDWITPRDVQGARHLIDLDDQRGWVVSDDVGYCVATGIPVPTHHRAGAIAPGNEIPPPRWLTHLALVIAAQPDLRDDSLCIAHGEVWWVHRFASDACPAIVESQLRRQMLACQLVAPKAATHPAHGASAPSSSPSRSAMRRS</sequence>
<protein>
    <submittedName>
        <fullName evidence="2">Uncharacterized protein</fullName>
    </submittedName>
</protein>
<dbReference type="OrthoDB" id="8942040at2"/>
<evidence type="ECO:0000313" key="3">
    <source>
        <dbReference type="Proteomes" id="UP000366945"/>
    </source>
</evidence>